<dbReference type="GO" id="GO:0046872">
    <property type="term" value="F:metal ion binding"/>
    <property type="evidence" value="ECO:0007669"/>
    <property type="project" value="UniProtKB-KW"/>
</dbReference>
<feature type="binding site" evidence="7">
    <location>
        <position position="108"/>
    </location>
    <ligand>
        <name>Mg(2+)</name>
        <dbReference type="ChEBI" id="CHEBI:18420"/>
    </ligand>
</feature>
<evidence type="ECO:0000256" key="6">
    <source>
        <dbReference type="ARBA" id="ARBA00022842"/>
    </source>
</evidence>
<dbReference type="EMBL" id="RXOC01000004">
    <property type="protein sequence ID" value="RXF70418.1"/>
    <property type="molecule type" value="Genomic_DNA"/>
</dbReference>
<dbReference type="InterPro" id="IPR050793">
    <property type="entry name" value="CMP-NeuNAc_synthase"/>
</dbReference>
<evidence type="ECO:0000313" key="8">
    <source>
        <dbReference type="EMBL" id="RXF70418.1"/>
    </source>
</evidence>
<comment type="similarity">
    <text evidence="2">Belongs to the KdsC family.</text>
</comment>
<dbReference type="GO" id="GO:0008781">
    <property type="term" value="F:N-acylneuraminate cytidylyltransferase activity"/>
    <property type="evidence" value="ECO:0007669"/>
    <property type="project" value="TreeGrafter"/>
</dbReference>
<dbReference type="AlphaFoldDB" id="A0A4Q0MAW3"/>
<evidence type="ECO:0000256" key="7">
    <source>
        <dbReference type="PIRSR" id="PIRSR006118-2"/>
    </source>
</evidence>
<evidence type="ECO:0000256" key="3">
    <source>
        <dbReference type="ARBA" id="ARBA00011881"/>
    </source>
</evidence>
<dbReference type="InterPro" id="IPR023214">
    <property type="entry name" value="HAD_sf"/>
</dbReference>
<feature type="binding site" evidence="7">
    <location>
        <position position="17"/>
    </location>
    <ligand>
        <name>substrate</name>
    </ligand>
</feature>
<evidence type="ECO:0000256" key="4">
    <source>
        <dbReference type="ARBA" id="ARBA00022723"/>
    </source>
</evidence>
<dbReference type="SFLD" id="SFLDG01136">
    <property type="entry name" value="C1.6:_Phosphoserine_Phosphatas"/>
    <property type="match status" value="1"/>
</dbReference>
<dbReference type="PANTHER" id="PTHR21485">
    <property type="entry name" value="HAD SUPERFAMILY MEMBERS CMAS AND KDSC"/>
    <property type="match status" value="1"/>
</dbReference>
<name>A0A4Q0MAW3_9SPHI</name>
<accession>A0A4Q0MAW3</accession>
<reference evidence="8 9" key="1">
    <citation type="submission" date="2018-12" db="EMBL/GenBank/DDBJ databases">
        <title>The Draft Genome Sequence of the Soil Bacterium Pedobacter tournemirensis R1.</title>
        <authorList>
            <person name="He J."/>
        </authorList>
    </citation>
    <scope>NUCLEOTIDE SEQUENCE [LARGE SCALE GENOMIC DNA]</scope>
    <source>
        <strain evidence="8 9">R1</strain>
    </source>
</reference>
<dbReference type="InterPro" id="IPR036412">
    <property type="entry name" value="HAD-like_sf"/>
</dbReference>
<dbReference type="GO" id="GO:0016788">
    <property type="term" value="F:hydrolase activity, acting on ester bonds"/>
    <property type="evidence" value="ECO:0007669"/>
    <property type="project" value="InterPro"/>
</dbReference>
<dbReference type="Proteomes" id="UP000290848">
    <property type="component" value="Unassembled WGS sequence"/>
</dbReference>
<evidence type="ECO:0000313" key="9">
    <source>
        <dbReference type="Proteomes" id="UP000290848"/>
    </source>
</evidence>
<proteinExistence type="inferred from homology"/>
<dbReference type="NCBIfam" id="TIGR01670">
    <property type="entry name" value="KdsC-phosphatas"/>
    <property type="match status" value="1"/>
</dbReference>
<keyword evidence="6 7" id="KW-0460">Magnesium</keyword>
<evidence type="ECO:0000256" key="5">
    <source>
        <dbReference type="ARBA" id="ARBA00022801"/>
    </source>
</evidence>
<comment type="subunit">
    <text evidence="3">Homotetramer.</text>
</comment>
<organism evidence="8 9">
    <name type="scientific">Arcticibacter tournemirensis</name>
    <dbReference type="NCBI Taxonomy" id="699437"/>
    <lineage>
        <taxon>Bacteria</taxon>
        <taxon>Pseudomonadati</taxon>
        <taxon>Bacteroidota</taxon>
        <taxon>Sphingobacteriia</taxon>
        <taxon>Sphingobacteriales</taxon>
        <taxon>Sphingobacteriaceae</taxon>
        <taxon>Arcticibacter</taxon>
    </lineage>
</organism>
<dbReference type="SFLD" id="SFLDG01138">
    <property type="entry name" value="C1.6.2:_Deoxy-d-mannose-octulo"/>
    <property type="match status" value="1"/>
</dbReference>
<dbReference type="FunFam" id="3.40.50.1000:FF:000029">
    <property type="entry name" value="3-deoxy-D-manno-octulosonate 8-phosphate phosphatase KdsC"/>
    <property type="match status" value="1"/>
</dbReference>
<evidence type="ECO:0000256" key="2">
    <source>
        <dbReference type="ARBA" id="ARBA00005893"/>
    </source>
</evidence>
<keyword evidence="4 7" id="KW-0479">Metal-binding</keyword>
<comment type="cofactor">
    <cofactor evidence="1 7">
        <name>Mg(2+)</name>
        <dbReference type="ChEBI" id="CHEBI:18420"/>
    </cofactor>
</comment>
<feature type="binding site" evidence="7">
    <location>
        <position position="15"/>
    </location>
    <ligand>
        <name>Mg(2+)</name>
        <dbReference type="ChEBI" id="CHEBI:18420"/>
    </ligand>
</feature>
<dbReference type="SFLD" id="SFLDS00003">
    <property type="entry name" value="Haloacid_Dehalogenase"/>
    <property type="match status" value="1"/>
</dbReference>
<dbReference type="SUPFAM" id="SSF56784">
    <property type="entry name" value="HAD-like"/>
    <property type="match status" value="1"/>
</dbReference>
<dbReference type="PANTHER" id="PTHR21485:SF3">
    <property type="entry name" value="N-ACYLNEURAMINATE CYTIDYLYLTRANSFERASE"/>
    <property type="match status" value="1"/>
</dbReference>
<dbReference type="PIRSF" id="PIRSF006118">
    <property type="entry name" value="KDO8-P_Ptase"/>
    <property type="match status" value="1"/>
</dbReference>
<sequence length="178" mass="19315">MFLTKIKDIKAFILDIDGVLTDGTVHVTETGEQLRRFHVRDGYAMQRAVKNGYLICVISGGKSASVVLRLKGLGVTEVYLGVDKKLDVYNEFINQHSLSPEQVLYMGDDIPDIPVMKVAGLPVCPADAVEEVKAVSLYISGKEGGSGCVRDVIEKVLKIQGKWMDLSPTAADDSITSA</sequence>
<dbReference type="InterPro" id="IPR006549">
    <property type="entry name" value="HAD-SF_hydro_IIIA"/>
</dbReference>
<comment type="caution">
    <text evidence="8">The sequence shown here is derived from an EMBL/GenBank/DDBJ whole genome shotgun (WGS) entry which is preliminary data.</text>
</comment>
<keyword evidence="5 8" id="KW-0378">Hydrolase</keyword>
<dbReference type="Gene3D" id="3.40.50.1000">
    <property type="entry name" value="HAD superfamily/HAD-like"/>
    <property type="match status" value="1"/>
</dbReference>
<dbReference type="NCBIfam" id="TIGR01662">
    <property type="entry name" value="HAD-SF-IIIA"/>
    <property type="match status" value="1"/>
</dbReference>
<dbReference type="InterPro" id="IPR010023">
    <property type="entry name" value="KdsC_fam"/>
</dbReference>
<protein>
    <submittedName>
        <fullName evidence="8">HAD-IIIA family hydrolase</fullName>
    </submittedName>
</protein>
<gene>
    <name evidence="8" type="ORF">EKH83_07130</name>
</gene>
<evidence type="ECO:0000256" key="1">
    <source>
        <dbReference type="ARBA" id="ARBA00001946"/>
    </source>
</evidence>
<dbReference type="CDD" id="cd01630">
    <property type="entry name" value="HAD_KDO-like"/>
    <property type="match status" value="1"/>
</dbReference>
<dbReference type="Pfam" id="PF08282">
    <property type="entry name" value="Hydrolase_3"/>
    <property type="match status" value="1"/>
</dbReference>